<dbReference type="SUPFAM" id="SSF57959">
    <property type="entry name" value="Leucine zipper domain"/>
    <property type="match status" value="1"/>
</dbReference>
<dbReference type="InterPro" id="IPR046347">
    <property type="entry name" value="bZIP_sf"/>
</dbReference>
<dbReference type="PROSITE" id="PS50217">
    <property type="entry name" value="BZIP"/>
    <property type="match status" value="1"/>
</dbReference>
<dbReference type="PANTHER" id="PTHR23334">
    <property type="entry name" value="CCAAT/ENHANCER BINDING PROTEIN"/>
    <property type="match status" value="1"/>
</dbReference>
<dbReference type="GO" id="GO:0000978">
    <property type="term" value="F:RNA polymerase II cis-regulatory region sequence-specific DNA binding"/>
    <property type="evidence" value="ECO:0007669"/>
    <property type="project" value="TreeGrafter"/>
</dbReference>
<evidence type="ECO:0000313" key="4">
    <source>
        <dbReference type="Proteomes" id="UP000664132"/>
    </source>
</evidence>
<dbReference type="AlphaFoldDB" id="A0A8H7TC21"/>
<reference evidence="3" key="1">
    <citation type="submission" date="2021-02" db="EMBL/GenBank/DDBJ databases">
        <title>Genome sequence Cadophora malorum strain M34.</title>
        <authorList>
            <person name="Stefanovic E."/>
            <person name="Vu D."/>
            <person name="Scully C."/>
            <person name="Dijksterhuis J."/>
            <person name="Roader J."/>
            <person name="Houbraken J."/>
        </authorList>
    </citation>
    <scope>NUCLEOTIDE SEQUENCE</scope>
    <source>
        <strain evidence="3">M34</strain>
    </source>
</reference>
<evidence type="ECO:0000256" key="1">
    <source>
        <dbReference type="SAM" id="MobiDB-lite"/>
    </source>
</evidence>
<feature type="region of interest" description="Disordered" evidence="1">
    <location>
        <begin position="233"/>
        <end position="293"/>
    </location>
</feature>
<organism evidence="3 4">
    <name type="scientific">Cadophora malorum</name>
    <dbReference type="NCBI Taxonomy" id="108018"/>
    <lineage>
        <taxon>Eukaryota</taxon>
        <taxon>Fungi</taxon>
        <taxon>Dikarya</taxon>
        <taxon>Ascomycota</taxon>
        <taxon>Pezizomycotina</taxon>
        <taxon>Leotiomycetes</taxon>
        <taxon>Helotiales</taxon>
        <taxon>Ploettnerulaceae</taxon>
        <taxon>Cadophora</taxon>
    </lineage>
</organism>
<dbReference type="InterPro" id="IPR004827">
    <property type="entry name" value="bZIP"/>
</dbReference>
<proteinExistence type="predicted"/>
<accession>A0A8H7TC21</accession>
<feature type="compositionally biased region" description="Basic and acidic residues" evidence="1">
    <location>
        <begin position="277"/>
        <end position="293"/>
    </location>
</feature>
<feature type="compositionally biased region" description="Low complexity" evidence="1">
    <location>
        <begin position="158"/>
        <end position="169"/>
    </location>
</feature>
<dbReference type="OrthoDB" id="1939598at2759"/>
<feature type="compositionally biased region" description="Low complexity" evidence="1">
    <location>
        <begin position="233"/>
        <end position="250"/>
    </location>
</feature>
<dbReference type="GO" id="GO:0000981">
    <property type="term" value="F:DNA-binding transcription factor activity, RNA polymerase II-specific"/>
    <property type="evidence" value="ECO:0007669"/>
    <property type="project" value="TreeGrafter"/>
</dbReference>
<gene>
    <name evidence="3" type="ORF">IFR04_010519</name>
</gene>
<evidence type="ECO:0000259" key="2">
    <source>
        <dbReference type="PROSITE" id="PS50217"/>
    </source>
</evidence>
<dbReference type="GO" id="GO:0006351">
    <property type="term" value="P:DNA-templated transcription"/>
    <property type="evidence" value="ECO:0007669"/>
    <property type="project" value="InterPro"/>
</dbReference>
<protein>
    <recommendedName>
        <fullName evidence="2">BZIP domain-containing protein</fullName>
    </recommendedName>
</protein>
<comment type="caution">
    <text evidence="3">The sequence shown here is derived from an EMBL/GenBank/DDBJ whole genome shotgun (WGS) entry which is preliminary data.</text>
</comment>
<dbReference type="InterPro" id="IPR031106">
    <property type="entry name" value="C/EBP"/>
</dbReference>
<dbReference type="Gene3D" id="1.20.5.170">
    <property type="match status" value="1"/>
</dbReference>
<dbReference type="EMBL" id="JAFJYH010000189">
    <property type="protein sequence ID" value="KAG4416357.1"/>
    <property type="molecule type" value="Genomic_DNA"/>
</dbReference>
<dbReference type="Proteomes" id="UP000664132">
    <property type="component" value="Unassembled WGS sequence"/>
</dbReference>
<dbReference type="PANTHER" id="PTHR23334:SF20">
    <property type="entry name" value="BASIC LEUCINE ZIPPER 24"/>
    <property type="match status" value="1"/>
</dbReference>
<feature type="domain" description="BZIP" evidence="2">
    <location>
        <begin position="253"/>
        <end position="313"/>
    </location>
</feature>
<name>A0A8H7TC21_9HELO</name>
<sequence length="348" mass="39051">MSTVLHYQLQHGVFVALAPPPSIKQQIIQSQAGNENENDTYCDFEFDRMMRQYTSSEPEPDFSRLPGGEAEGLESRFGRQGGAAAAVESASHFFVVEEDARGAANQMQESELNVWRRGVQGATRPGSENGTDAMDRALLEAALSPLSSPIYPWDTETPNSNQNPNQIPHHPQPQPYAALQFVAMDGHDQHPDYYQQQHTAAPNQPYYTTTSSAPQHPGFVPIYTQHHTQPAYTAYPASSSSSPQNQYQTSEGDPEADLKRLRNTAASARFRAKKKQREQTLEQQGREKKQALEKLESRIRELEQENRFLKGLIMGPKDEELKALKKQRDEVIEADRKGFEHKDGVGTD</sequence>
<keyword evidence="4" id="KW-1185">Reference proteome</keyword>
<feature type="region of interest" description="Disordered" evidence="1">
    <location>
        <begin position="149"/>
        <end position="173"/>
    </location>
</feature>
<evidence type="ECO:0000313" key="3">
    <source>
        <dbReference type="EMBL" id="KAG4416357.1"/>
    </source>
</evidence>
<dbReference type="Pfam" id="PF07716">
    <property type="entry name" value="bZIP_2"/>
    <property type="match status" value="1"/>
</dbReference>
<dbReference type="PROSITE" id="PS00036">
    <property type="entry name" value="BZIP_BASIC"/>
    <property type="match status" value="1"/>
</dbReference>
<dbReference type="CDD" id="cd14705">
    <property type="entry name" value="bZIP_Zip1"/>
    <property type="match status" value="1"/>
</dbReference>